<feature type="region of interest" description="Disordered" evidence="2">
    <location>
        <begin position="200"/>
        <end position="284"/>
    </location>
</feature>
<organism evidence="4 5">
    <name type="scientific">Magnaporthiopsis poae (strain ATCC 64411 / 73-15)</name>
    <name type="common">Kentucky bluegrass fungus</name>
    <name type="synonym">Magnaporthe poae</name>
    <dbReference type="NCBI Taxonomy" id="644358"/>
    <lineage>
        <taxon>Eukaryota</taxon>
        <taxon>Fungi</taxon>
        <taxon>Dikarya</taxon>
        <taxon>Ascomycota</taxon>
        <taxon>Pezizomycotina</taxon>
        <taxon>Sordariomycetes</taxon>
        <taxon>Sordariomycetidae</taxon>
        <taxon>Magnaporthales</taxon>
        <taxon>Magnaporthaceae</taxon>
        <taxon>Magnaporthiopsis</taxon>
    </lineage>
</organism>
<feature type="compositionally biased region" description="Low complexity" evidence="2">
    <location>
        <begin position="51"/>
        <end position="74"/>
    </location>
</feature>
<reference evidence="3" key="3">
    <citation type="submission" date="2011-03" db="EMBL/GenBank/DDBJ databases">
        <title>Annotation of Magnaporthe poae ATCC 64411.</title>
        <authorList>
            <person name="Ma L.-J."/>
            <person name="Dead R."/>
            <person name="Young S.K."/>
            <person name="Zeng Q."/>
            <person name="Gargeya S."/>
            <person name="Fitzgerald M."/>
            <person name="Haas B."/>
            <person name="Abouelleil A."/>
            <person name="Alvarado L."/>
            <person name="Arachchi H.M."/>
            <person name="Berlin A."/>
            <person name="Brown A."/>
            <person name="Chapman S.B."/>
            <person name="Chen Z."/>
            <person name="Dunbar C."/>
            <person name="Freedman E."/>
            <person name="Gearin G."/>
            <person name="Gellesch M."/>
            <person name="Goldberg J."/>
            <person name="Griggs A."/>
            <person name="Gujja S."/>
            <person name="Heiman D."/>
            <person name="Howarth C."/>
            <person name="Larson L."/>
            <person name="Lui A."/>
            <person name="MacDonald P.J.P."/>
            <person name="Mehta T."/>
            <person name="Montmayeur A."/>
            <person name="Murphy C."/>
            <person name="Neiman D."/>
            <person name="Pearson M."/>
            <person name="Priest M."/>
            <person name="Roberts A."/>
            <person name="Saif S."/>
            <person name="Shea T."/>
            <person name="Shenoy N."/>
            <person name="Sisk P."/>
            <person name="Stolte C."/>
            <person name="Sykes S."/>
            <person name="Yandava C."/>
            <person name="Wortman J."/>
            <person name="Nusbaum C."/>
            <person name="Birren B."/>
        </authorList>
    </citation>
    <scope>NUCLEOTIDE SEQUENCE</scope>
    <source>
        <strain evidence="3">ATCC 64411</strain>
    </source>
</reference>
<feature type="coiled-coil region" evidence="1">
    <location>
        <begin position="1259"/>
        <end position="1286"/>
    </location>
</feature>
<reference evidence="3" key="1">
    <citation type="submission" date="2010-05" db="EMBL/GenBank/DDBJ databases">
        <title>The Genome Sequence of Magnaporthe poae strain ATCC 64411.</title>
        <authorList>
            <consortium name="The Broad Institute Genome Sequencing Platform"/>
            <consortium name="Broad Institute Genome Sequencing Center for Infectious Disease"/>
            <person name="Ma L.-J."/>
            <person name="Dead R."/>
            <person name="Young S."/>
            <person name="Zeng Q."/>
            <person name="Koehrsen M."/>
            <person name="Alvarado L."/>
            <person name="Berlin A."/>
            <person name="Chapman S.B."/>
            <person name="Chen Z."/>
            <person name="Freedman E."/>
            <person name="Gellesch M."/>
            <person name="Goldberg J."/>
            <person name="Griggs A."/>
            <person name="Gujja S."/>
            <person name="Heilman E.R."/>
            <person name="Heiman D."/>
            <person name="Hepburn T."/>
            <person name="Howarth C."/>
            <person name="Jen D."/>
            <person name="Larson L."/>
            <person name="Mehta T."/>
            <person name="Neiman D."/>
            <person name="Pearson M."/>
            <person name="Roberts A."/>
            <person name="Saif S."/>
            <person name="Shea T."/>
            <person name="Shenoy N."/>
            <person name="Sisk P."/>
            <person name="Stolte C."/>
            <person name="Sykes S."/>
            <person name="Walk T."/>
            <person name="White J."/>
            <person name="Yandava C."/>
            <person name="Haas B."/>
            <person name="Nusbaum C."/>
            <person name="Birren B."/>
        </authorList>
    </citation>
    <scope>NUCLEOTIDE SEQUENCE</scope>
    <source>
        <strain evidence="3">ATCC 64411</strain>
    </source>
</reference>
<reference evidence="5" key="2">
    <citation type="submission" date="2010-05" db="EMBL/GenBank/DDBJ databases">
        <title>The genome sequence of Magnaporthe poae strain ATCC 64411.</title>
        <authorList>
            <person name="Ma L.-J."/>
            <person name="Dead R."/>
            <person name="Young S."/>
            <person name="Zeng Q."/>
            <person name="Koehrsen M."/>
            <person name="Alvarado L."/>
            <person name="Berlin A."/>
            <person name="Chapman S.B."/>
            <person name="Chen Z."/>
            <person name="Freedman E."/>
            <person name="Gellesch M."/>
            <person name="Goldberg J."/>
            <person name="Griggs A."/>
            <person name="Gujja S."/>
            <person name="Heilman E.R."/>
            <person name="Heiman D."/>
            <person name="Hepburn T."/>
            <person name="Howarth C."/>
            <person name="Jen D."/>
            <person name="Larson L."/>
            <person name="Mehta T."/>
            <person name="Neiman D."/>
            <person name="Pearson M."/>
            <person name="Roberts A."/>
            <person name="Saif S."/>
            <person name="Shea T."/>
            <person name="Shenoy N."/>
            <person name="Sisk P."/>
            <person name="Stolte C."/>
            <person name="Sykes S."/>
            <person name="Walk T."/>
            <person name="White J."/>
            <person name="Yandava C."/>
            <person name="Haas B."/>
            <person name="Nusbaum C."/>
            <person name="Birren B."/>
        </authorList>
    </citation>
    <scope>NUCLEOTIDE SEQUENCE [LARGE SCALE GENOMIC DNA]</scope>
    <source>
        <strain evidence="5">ATCC 64411 / 73-15</strain>
    </source>
</reference>
<protein>
    <recommendedName>
        <fullName evidence="6">Transport protein USO1</fullName>
    </recommendedName>
</protein>
<name>A0A0C4DLL7_MAGP6</name>
<reference evidence="4" key="4">
    <citation type="journal article" date="2015" name="G3 (Bethesda)">
        <title>Genome sequences of three phytopathogenic species of the Magnaporthaceae family of fungi.</title>
        <authorList>
            <person name="Okagaki L.H."/>
            <person name="Nunes C.C."/>
            <person name="Sailsbery J."/>
            <person name="Clay B."/>
            <person name="Brown D."/>
            <person name="John T."/>
            <person name="Oh Y."/>
            <person name="Young N."/>
            <person name="Fitzgerald M."/>
            <person name="Haas B.J."/>
            <person name="Zeng Q."/>
            <person name="Young S."/>
            <person name="Adiconis X."/>
            <person name="Fan L."/>
            <person name="Levin J.Z."/>
            <person name="Mitchell T.K."/>
            <person name="Okubara P.A."/>
            <person name="Farman M.L."/>
            <person name="Kohn L.M."/>
            <person name="Birren B."/>
            <person name="Ma L.-J."/>
            <person name="Dean R.A."/>
        </authorList>
    </citation>
    <scope>NUCLEOTIDE SEQUENCE</scope>
    <source>
        <strain evidence="4">ATCC 64411 / 73-15</strain>
    </source>
</reference>
<evidence type="ECO:0008006" key="6">
    <source>
        <dbReference type="Google" id="ProtNLM"/>
    </source>
</evidence>
<evidence type="ECO:0000256" key="2">
    <source>
        <dbReference type="SAM" id="MobiDB-lite"/>
    </source>
</evidence>
<dbReference type="EnsemblFungi" id="MAPG_00661T0">
    <property type="protein sequence ID" value="MAPG_00661T0"/>
    <property type="gene ID" value="MAPG_00661"/>
</dbReference>
<dbReference type="OrthoDB" id="5423371at2759"/>
<gene>
    <name evidence="3" type="ORF">MAPG_00661</name>
</gene>
<feature type="region of interest" description="Disordered" evidence="2">
    <location>
        <begin position="1"/>
        <end position="149"/>
    </location>
</feature>
<evidence type="ECO:0000313" key="3">
    <source>
        <dbReference type="EMBL" id="KLU81576.1"/>
    </source>
</evidence>
<keyword evidence="5" id="KW-1185">Reference proteome</keyword>
<dbReference type="STRING" id="644358.A0A0C4DLL7"/>
<dbReference type="EMBL" id="GL876966">
    <property type="protein sequence ID" value="KLU81576.1"/>
    <property type="molecule type" value="Genomic_DNA"/>
</dbReference>
<evidence type="ECO:0000313" key="5">
    <source>
        <dbReference type="Proteomes" id="UP000011715"/>
    </source>
</evidence>
<dbReference type="OMA" id="EKYDDSQ"/>
<proteinExistence type="predicted"/>
<dbReference type="eggNOG" id="ENOG502S40N">
    <property type="taxonomic scope" value="Eukaryota"/>
</dbReference>
<dbReference type="VEuPathDB" id="FungiDB:MAPG_00661"/>
<dbReference type="Proteomes" id="UP000011715">
    <property type="component" value="Unassembled WGS sequence"/>
</dbReference>
<accession>A0A0C4DLL7</accession>
<feature type="region of interest" description="Disordered" evidence="2">
    <location>
        <begin position="496"/>
        <end position="524"/>
    </location>
</feature>
<feature type="compositionally biased region" description="Basic and acidic residues" evidence="2">
    <location>
        <begin position="245"/>
        <end position="259"/>
    </location>
</feature>
<keyword evidence="1" id="KW-0175">Coiled coil</keyword>
<evidence type="ECO:0000313" key="4">
    <source>
        <dbReference type="EnsemblFungi" id="MAPG_00661T0"/>
    </source>
</evidence>
<sequence length="1882" mass="203815">MPPIERDVPSQLDRTLRHQHSGSSDHSRALIPMWDSSDPDRAPPPLPLNPQSPSVGPSPSKPGTSAAIQSAHAALAEKARENSLVPTPLGKNSTHRRIKSSQHGSVRDLGFMIEGGRESVNSTPRSHEQLPRPGSPRDPFYDSRPQDDREAPLEVKVLSLSPGPSLTPIIRPIARRSAHCILGENTPPQSATMLALQNLSTPTRERDRDGNSSGNGNGNGNHGNSHSKPPRELRELPQAPAASAPRDHRDNHNPVKERQPVQPEPVPLSNVTNSAPSTALARQPPNAALDSLSQQILSLTNIATSLQKEMSQLSRRSRDNATDLLSLKEATNTRDEDIRRSLRDLLTSTNELSSRSSTRDPYGASLLLDSKPHAAGSPMSKVARPFSLPRIPSLNSFSASMDGDRMSTPSLCGPVVDGPATISLLEKIVRDMGTKDGHENLISRLSDVADKVAGMATAKKVEELLNLVKSSHEQSAIVPATDASGGGGSVPLRKRSFDEDPSSPVSGFAGPGVGALQRTGERTVADVATRRSSAPTSGESDAVTGDILNIIRTVKDSVAQGGGLTAEVKALVRELRGEVLGMGREIGRRLEEVQAKKPNQAEAVTQAEMSRVIDEGLQEMKQHMNQLLKEHRRQSATAIASRGPVVDYAEVYNSVRAALKDSQASRPRKEEVTREDVMDAVKEAWETYKPEIEVQTIGLERDEVLQCLQEGLREYAPSKDAAPGATRDEVLAAVAEGLKHFVPPQVETPPALSRDEILDAVRECLEEFEFPVAASAVGTEVTKQDMLDAVKEGLEGLELPMPEPTQSTVSNDEVLERLGEIVELMRDEFRAVSAEAKQSVAASERDKEQVLDATKDGFAKLRADIEAYVDKAAGVNGQEDFLDGLVRTLDDFREEIAELVSKASDSSRKVLTTEIENLRDAVNSSLVPMSAVPSANSGGSNKEVIEALHDGISSLRNEIASRPIAGTNEVLDALQESMQDLRECIERLGNKPIDLTANDEILDALKTGLDGVKSDIKSDINDIRELANPNEKAVATIDHSMSTAMVPIDVLRQDDIKNLERLIAQLQMKMDTMEAPAEASAASVAVAAATAAAAAVPTLTKNDVASKLDLSGAVETLASKEDLSGMTETLASKEDLSGVAEILVSKEDLSGATETLASKEDLTGIIEKLQKLQETVEAAAASDRDSAAPDPATREDVVAIETILRNTKGRLDDMVDGEQAVRKDHIDALETVVLETKESLGALKTKLECLDGLSRQEDLKEVESLIAQVANEFEELKERHQKQLDDPERVTKTDVDAVEAICHDIKTAVDQMVKTDLAALPTRDDLQRLETLLAEVRSMAGSEAEKTAKAFEDRQAETVGVGETVKEVKAFLEEFQSTVKSQLEEGVGGVGKVGQLLETLGQTVGKSASVGDELKEMLEAVKVEVEESRVSAVGAKLETDEKLQQTADELAAKIDDKVGELVSKYDAFQALLEERAKSGEARDEQMEAAVVGSKAVADELKALIDTLGSTVTDSLEKMEEASKTVFGRVEDLVGRVDENHTDDKAEHQQTRDEVKRAVDAVEGLQGRVAEYQPQILDSLKDVLLIVGQHYEHSKASTETIREKIEEAKPPELPMLPPPPEKYDDSQVVQKLDHLSEKYNGAVLLEKLEGLTERYNGDVVLEKLEGLSGRYNGDVVLEKLEGLSERYNGEAVLEKVEGLAERYNGDVLLEKLEGLSERYNGDVLLEKVEGLSERYNGDVLLEKIQGVSEQCDGILLMLPEKIDGMTEKLEAGILANGEKLDKLADKADQDSTAINEKLDKLSDKTDGDQLIVVDRLDKLSEQADADQLVVVEKLEKLSEQADSDQLVVVDKLEKLSEQTVSSQTAVLAKLDGLDQLADKPGGR</sequence>
<feature type="coiled-coil region" evidence="1">
    <location>
        <begin position="882"/>
        <end position="909"/>
    </location>
</feature>
<evidence type="ECO:0000256" key="1">
    <source>
        <dbReference type="SAM" id="Coils"/>
    </source>
</evidence>
<reference evidence="4" key="5">
    <citation type="submission" date="2015-06" db="UniProtKB">
        <authorList>
            <consortium name="EnsemblFungi"/>
        </authorList>
    </citation>
    <scope>IDENTIFICATION</scope>
    <source>
        <strain evidence="4">ATCC 64411</strain>
    </source>
</reference>
<dbReference type="EMBL" id="ADBL01000158">
    <property type="status" value="NOT_ANNOTATED_CDS"/>
    <property type="molecule type" value="Genomic_DNA"/>
</dbReference>
<feature type="compositionally biased region" description="Basic and acidic residues" evidence="2">
    <location>
        <begin position="139"/>
        <end position="149"/>
    </location>
</feature>